<evidence type="ECO:0000256" key="4">
    <source>
        <dbReference type="ARBA" id="ARBA00022842"/>
    </source>
</evidence>
<name>A0A4Y9ZGA7_9AGAM</name>
<dbReference type="SUPFAM" id="SSF48576">
    <property type="entry name" value="Terpenoid synthases"/>
    <property type="match status" value="1"/>
</dbReference>
<dbReference type="SFLD" id="SFLDS00005">
    <property type="entry name" value="Isoprenoid_Synthase_Type_I"/>
    <property type="match status" value="1"/>
</dbReference>
<keyword evidence="4 6" id="KW-0460">Magnesium</keyword>
<keyword evidence="8" id="KW-1185">Reference proteome</keyword>
<evidence type="ECO:0000313" key="8">
    <source>
        <dbReference type="Proteomes" id="UP000298327"/>
    </source>
</evidence>
<dbReference type="Pfam" id="PF19086">
    <property type="entry name" value="Terpene_syn_C_2"/>
    <property type="match status" value="1"/>
</dbReference>
<dbReference type="PANTHER" id="PTHR35201:SF4">
    <property type="entry name" value="BETA-PINACENE SYNTHASE-RELATED"/>
    <property type="match status" value="1"/>
</dbReference>
<dbReference type="Proteomes" id="UP000298327">
    <property type="component" value="Unassembled WGS sequence"/>
</dbReference>
<sequence length="503" mass="56106">MASSKPLGVSCRAERRPNPQWSELFLFRLWAAYLPATTAEVLVGIMTVVTPFLPLHDLSVSLASPFETRRSVSSTCWTSRLHEIGPERQIDIPLASACSLEPSSAWQFMADIALICRIFILIRYSTIHAKSQALDFRAGGVVFIPLLYRPQLLECRRTQKKLTGRKFRLWRKGSGSLLHYRNRMSPLPTASALMLAHDSEFWLLEHADLSSKKRAAFCALQSGVLSALCYPAAPSSRLRVVADYMNYLFKLDDWSDELTPEQVDVLRGRVMQVLYDPSPFVNKAGDDPVALLTASFFSRLVSSAGPLCVARFVSTMEDFFDAVTQQAHDRICDSVPSLQTYIALRRDTSGCRPCFALVEYAAGIDLPHSIAKHPCAHTMEDAANDVVSFANDIYSFNVEQARGDTHNAVIIVMREQGLDIQDALNHVGDLCIAAIQTFERTRAQIPSTGTRMDADLDAYIAGLQDWMVGSLHWSFITERYFGAHGLEVKKGLKVKLLPQKAQI</sequence>
<evidence type="ECO:0000313" key="7">
    <source>
        <dbReference type="EMBL" id="TFY72469.1"/>
    </source>
</evidence>
<proteinExistence type="inferred from homology"/>
<comment type="similarity">
    <text evidence="2 6">Belongs to the terpene synthase family.</text>
</comment>
<organism evidence="7 8">
    <name type="scientific">Dentipellis fragilis</name>
    <dbReference type="NCBI Taxonomy" id="205917"/>
    <lineage>
        <taxon>Eukaryota</taxon>
        <taxon>Fungi</taxon>
        <taxon>Dikarya</taxon>
        <taxon>Basidiomycota</taxon>
        <taxon>Agaricomycotina</taxon>
        <taxon>Agaricomycetes</taxon>
        <taxon>Russulales</taxon>
        <taxon>Hericiaceae</taxon>
        <taxon>Dentipellis</taxon>
    </lineage>
</organism>
<comment type="caution">
    <text evidence="7">The sequence shown here is derived from an EMBL/GenBank/DDBJ whole genome shotgun (WGS) entry which is preliminary data.</text>
</comment>
<dbReference type="SFLD" id="SFLDG01020">
    <property type="entry name" value="Terpene_Cyclase_Like_2"/>
    <property type="match status" value="1"/>
</dbReference>
<evidence type="ECO:0000256" key="6">
    <source>
        <dbReference type="RuleBase" id="RU366034"/>
    </source>
</evidence>
<dbReference type="EMBL" id="SEOQ01000014">
    <property type="protein sequence ID" value="TFY72469.1"/>
    <property type="molecule type" value="Genomic_DNA"/>
</dbReference>
<evidence type="ECO:0000256" key="2">
    <source>
        <dbReference type="ARBA" id="ARBA00006333"/>
    </source>
</evidence>
<evidence type="ECO:0000256" key="1">
    <source>
        <dbReference type="ARBA" id="ARBA00001946"/>
    </source>
</evidence>
<reference evidence="7 8" key="1">
    <citation type="submission" date="2019-02" db="EMBL/GenBank/DDBJ databases">
        <title>Genome sequencing of the rare red list fungi Dentipellis fragilis.</title>
        <authorList>
            <person name="Buettner E."/>
            <person name="Kellner H."/>
        </authorList>
    </citation>
    <scope>NUCLEOTIDE SEQUENCE [LARGE SCALE GENOMIC DNA]</scope>
    <source>
        <strain evidence="7 8">DSM 105465</strain>
    </source>
</reference>
<comment type="cofactor">
    <cofactor evidence="1 6">
        <name>Mg(2+)</name>
        <dbReference type="ChEBI" id="CHEBI:18420"/>
    </cofactor>
</comment>
<dbReference type="EC" id="4.2.3.-" evidence="6"/>
<dbReference type="AlphaFoldDB" id="A0A4Y9ZGA7"/>
<dbReference type="InterPro" id="IPR034686">
    <property type="entry name" value="Terpene_cyclase-like_2"/>
</dbReference>
<dbReference type="GO" id="GO:0010333">
    <property type="term" value="F:terpene synthase activity"/>
    <property type="evidence" value="ECO:0007669"/>
    <property type="project" value="InterPro"/>
</dbReference>
<accession>A0A4Y9ZGA7</accession>
<dbReference type="OrthoDB" id="2861623at2759"/>
<dbReference type="GO" id="GO:0008299">
    <property type="term" value="P:isoprenoid biosynthetic process"/>
    <property type="evidence" value="ECO:0007669"/>
    <property type="project" value="UniProtKB-ARBA"/>
</dbReference>
<evidence type="ECO:0000256" key="3">
    <source>
        <dbReference type="ARBA" id="ARBA00022723"/>
    </source>
</evidence>
<evidence type="ECO:0000256" key="5">
    <source>
        <dbReference type="ARBA" id="ARBA00023239"/>
    </source>
</evidence>
<protein>
    <recommendedName>
        <fullName evidence="6">Terpene synthase</fullName>
        <ecNumber evidence="6">4.2.3.-</ecNumber>
    </recommendedName>
</protein>
<keyword evidence="5 6" id="KW-0456">Lyase</keyword>
<gene>
    <name evidence="7" type="ORF">EVG20_g568</name>
</gene>
<dbReference type="PANTHER" id="PTHR35201">
    <property type="entry name" value="TERPENE SYNTHASE"/>
    <property type="match status" value="1"/>
</dbReference>
<keyword evidence="3 6" id="KW-0479">Metal-binding</keyword>
<dbReference type="Gene3D" id="1.10.600.10">
    <property type="entry name" value="Farnesyl Diphosphate Synthase"/>
    <property type="match status" value="1"/>
</dbReference>
<dbReference type="InterPro" id="IPR008949">
    <property type="entry name" value="Isoprenoid_synthase_dom_sf"/>
</dbReference>
<dbReference type="GO" id="GO:0046872">
    <property type="term" value="F:metal ion binding"/>
    <property type="evidence" value="ECO:0007669"/>
    <property type="project" value="UniProtKB-KW"/>
</dbReference>